<dbReference type="STRING" id="1385510.GCA_000425205_02963"/>
<feature type="binding site" evidence="18">
    <location>
        <position position="141"/>
    </location>
    <ligand>
        <name>(6S)-NADPHX</name>
        <dbReference type="ChEBI" id="CHEBI:64076"/>
    </ligand>
</feature>
<evidence type="ECO:0000256" key="19">
    <source>
        <dbReference type="PIRNR" id="PIRNR017184"/>
    </source>
</evidence>
<dbReference type="InterPro" id="IPR017953">
    <property type="entry name" value="Carbohydrate_kinase_pred_CS"/>
</dbReference>
<dbReference type="GO" id="GO:0005524">
    <property type="term" value="F:ATP binding"/>
    <property type="evidence" value="ECO:0007669"/>
    <property type="project" value="UniProtKB-UniRule"/>
</dbReference>
<keyword evidence="12 17" id="KW-0456">Lyase</keyword>
<comment type="function">
    <text evidence="14 19">Bifunctional enzyme that catalyzes the epimerization of the S- and R-forms of NAD(P)HX and the dehydration of the S-form of NAD(P)HX at the expense of ADP, which is converted to AMP. This allows the repair of both epimers of NAD(P)HX, a damaged form of NAD(P)H that is a result of enzymatic or heat-dependent hydration.</text>
</comment>
<keyword evidence="5 18" id="KW-0479">Metal-binding</keyword>
<dbReference type="EC" id="5.1.99.6" evidence="19"/>
<dbReference type="InterPro" id="IPR030677">
    <property type="entry name" value="Nnr"/>
</dbReference>
<sequence length="503" mass="54495">MNIVTAKEMYELDAYTMNDCGLEGRVLMENAGRAMANHISSSYPTTQPMLVLAGKGNNGGDGFVIARVLAQRGFQVSVLLCQSPERISGDAAYHLSLLQALDVSIHEWESKETLIELSKGQPIFIDAMLGLGIKGEVREPYRTIITLLNDWNQSILAVDVPSGLPADEGVDVDLAIKATRTYTIHFPKVSAFLQQTAPYYGERVEVDIGLFQKPDMPVRNLWGEKEVRQTLPERSPFAHKGTFGKGLVVGGSVPMPGSVAMTARAALRSGAGLLTVATTKESIPAISPLVTEATFVPLEQKDGFINELKDLDFDSYDGVAFGMGLGTHEEAQQLLTRALRSTEGPLVIDADGLTALVNVLHELKERSAPTILTPHPGEMARLLDVSVADLLKQPFRYVRQFAVENGVSVILKGAFTIVTDQSGQQWVTTTGNQALAKGGSGDVLTGIVLTMLMQDQPLYAALNNACFIHGRAADLLVEEKHSHYDLLATDLIEGIGRVIRTRS</sequence>
<evidence type="ECO:0000256" key="18">
    <source>
        <dbReference type="HAMAP-Rule" id="MF_01966"/>
    </source>
</evidence>
<dbReference type="PIRSF" id="PIRSF017184">
    <property type="entry name" value="Nnr"/>
    <property type="match status" value="1"/>
</dbReference>
<gene>
    <name evidence="17" type="primary">nnrD</name>
    <name evidence="18" type="synonym">nnrE</name>
    <name evidence="22" type="ORF">N781_07200</name>
</gene>
<dbReference type="GO" id="GO:0052855">
    <property type="term" value="F:ADP-dependent NAD(P)H-hydrate dehydratase activity"/>
    <property type="evidence" value="ECO:0007669"/>
    <property type="project" value="UniProtKB-UniRule"/>
</dbReference>
<dbReference type="Pfam" id="PF03853">
    <property type="entry name" value="YjeF_N"/>
    <property type="match status" value="1"/>
</dbReference>
<feature type="domain" description="YjeF N-terminal" evidence="21">
    <location>
        <begin position="9"/>
        <end position="216"/>
    </location>
</feature>
<evidence type="ECO:0000256" key="8">
    <source>
        <dbReference type="ARBA" id="ARBA00022857"/>
    </source>
</evidence>
<keyword evidence="23" id="KW-1185">Reference proteome</keyword>
<evidence type="ECO:0000256" key="2">
    <source>
        <dbReference type="ARBA" id="ARBA00000909"/>
    </source>
</evidence>
<comment type="cofactor">
    <cofactor evidence="17">
        <name>Mg(2+)</name>
        <dbReference type="ChEBI" id="CHEBI:18420"/>
    </cofactor>
</comment>
<evidence type="ECO:0000313" key="22">
    <source>
        <dbReference type="EMBL" id="KGX90569.1"/>
    </source>
</evidence>
<evidence type="ECO:0000256" key="5">
    <source>
        <dbReference type="ARBA" id="ARBA00022723"/>
    </source>
</evidence>
<dbReference type="SUPFAM" id="SSF64153">
    <property type="entry name" value="YjeF N-terminal domain-like"/>
    <property type="match status" value="1"/>
</dbReference>
<comment type="function">
    <text evidence="17">Catalyzes the dehydration of the S-form of NAD(P)HX at the expense of ADP, which is converted to AMP. Together with NAD(P)HX epimerase, which catalyzes the epimerization of the S- and R-forms, the enzyme allows the repair of both epimers of NAD(P)HX, a damaged form of NAD(P)H that is a result of enzymatic or heat-dependent hydration.</text>
</comment>
<dbReference type="CDD" id="cd01171">
    <property type="entry name" value="YXKO-related"/>
    <property type="match status" value="1"/>
</dbReference>
<dbReference type="PROSITE" id="PS51385">
    <property type="entry name" value="YJEF_N"/>
    <property type="match status" value="1"/>
</dbReference>
<dbReference type="InterPro" id="IPR029056">
    <property type="entry name" value="Ribokinase-like"/>
</dbReference>
<evidence type="ECO:0000313" key="23">
    <source>
        <dbReference type="Proteomes" id="UP000030528"/>
    </source>
</evidence>
<comment type="catalytic activity">
    <reaction evidence="15 17 19">
        <text>(6S)-NADHX + ADP = AMP + phosphate + NADH + H(+)</text>
        <dbReference type="Rhea" id="RHEA:32223"/>
        <dbReference type="ChEBI" id="CHEBI:15378"/>
        <dbReference type="ChEBI" id="CHEBI:43474"/>
        <dbReference type="ChEBI" id="CHEBI:57945"/>
        <dbReference type="ChEBI" id="CHEBI:64074"/>
        <dbReference type="ChEBI" id="CHEBI:456215"/>
        <dbReference type="ChEBI" id="CHEBI:456216"/>
        <dbReference type="EC" id="4.2.1.136"/>
    </reaction>
</comment>
<dbReference type="Pfam" id="PF01256">
    <property type="entry name" value="Carb_kinase"/>
    <property type="match status" value="1"/>
</dbReference>
<feature type="binding site" evidence="18">
    <location>
        <position position="159"/>
    </location>
    <ligand>
        <name>(6S)-NADPHX</name>
        <dbReference type="ChEBI" id="CHEBI:64076"/>
    </ligand>
</feature>
<comment type="similarity">
    <text evidence="4 19">In the C-terminal section; belongs to the NnrD/CARKD family.</text>
</comment>
<dbReference type="InterPro" id="IPR004443">
    <property type="entry name" value="YjeF_N_dom"/>
</dbReference>
<feature type="binding site" evidence="17">
    <location>
        <begin position="412"/>
        <end position="416"/>
    </location>
    <ligand>
        <name>AMP</name>
        <dbReference type="ChEBI" id="CHEBI:456215"/>
    </ligand>
</feature>
<dbReference type="HAMAP" id="MF_01965">
    <property type="entry name" value="NADHX_dehydratase"/>
    <property type="match status" value="1"/>
</dbReference>
<evidence type="ECO:0000256" key="6">
    <source>
        <dbReference type="ARBA" id="ARBA00022741"/>
    </source>
</evidence>
<feature type="binding site" evidence="18">
    <location>
        <position position="126"/>
    </location>
    <ligand>
        <name>K(+)</name>
        <dbReference type="ChEBI" id="CHEBI:29103"/>
    </ligand>
</feature>
<dbReference type="GO" id="GO:0046496">
    <property type="term" value="P:nicotinamide nucleotide metabolic process"/>
    <property type="evidence" value="ECO:0007669"/>
    <property type="project" value="UniProtKB-UniRule"/>
</dbReference>
<evidence type="ECO:0000256" key="10">
    <source>
        <dbReference type="ARBA" id="ARBA00023027"/>
    </source>
</evidence>
<evidence type="ECO:0000256" key="13">
    <source>
        <dbReference type="ARBA" id="ARBA00023268"/>
    </source>
</evidence>
<dbReference type="PANTHER" id="PTHR12592">
    <property type="entry name" value="ATP-DEPENDENT (S)-NAD(P)H-HYDRATE DEHYDRATASE FAMILY MEMBER"/>
    <property type="match status" value="1"/>
</dbReference>
<dbReference type="RefSeq" id="WP_026801225.1">
    <property type="nucleotide sequence ID" value="NZ_AULI01000014.1"/>
</dbReference>
<dbReference type="GO" id="GO:0046872">
    <property type="term" value="F:metal ion binding"/>
    <property type="evidence" value="ECO:0007669"/>
    <property type="project" value="UniProtKB-UniRule"/>
</dbReference>
<evidence type="ECO:0000256" key="1">
    <source>
        <dbReference type="ARBA" id="ARBA00000013"/>
    </source>
</evidence>
<dbReference type="InterPro" id="IPR000631">
    <property type="entry name" value="CARKD"/>
</dbReference>
<evidence type="ECO:0000256" key="3">
    <source>
        <dbReference type="ARBA" id="ARBA00006001"/>
    </source>
</evidence>
<evidence type="ECO:0000256" key="4">
    <source>
        <dbReference type="ARBA" id="ARBA00009524"/>
    </source>
</evidence>
<feature type="domain" description="YjeF C-terminal" evidence="20">
    <location>
        <begin position="223"/>
        <end position="502"/>
    </location>
</feature>
<dbReference type="PROSITE" id="PS51383">
    <property type="entry name" value="YJEF_C_3"/>
    <property type="match status" value="1"/>
</dbReference>
<feature type="binding site" evidence="18">
    <location>
        <position position="162"/>
    </location>
    <ligand>
        <name>K(+)</name>
        <dbReference type="ChEBI" id="CHEBI:29103"/>
    </ligand>
</feature>
<comment type="similarity">
    <text evidence="18">Belongs to the NnrE/AIBP family.</text>
</comment>
<feature type="binding site" evidence="17">
    <location>
        <position position="324"/>
    </location>
    <ligand>
        <name>(6S)-NADPHX</name>
        <dbReference type="ChEBI" id="CHEBI:64076"/>
    </ligand>
</feature>
<keyword evidence="13" id="KW-0511">Multifunctional enzyme</keyword>
<comment type="caution">
    <text evidence="22">The sequence shown here is derived from an EMBL/GenBank/DDBJ whole genome shotgun (WGS) entry which is preliminary data.</text>
</comment>
<dbReference type="PANTHER" id="PTHR12592:SF0">
    <property type="entry name" value="ATP-DEPENDENT (S)-NAD(P)H-HYDRATE DEHYDRATASE"/>
    <property type="match status" value="1"/>
</dbReference>
<accession>A0A0A5GF14</accession>
<dbReference type="GO" id="GO:0110051">
    <property type="term" value="P:metabolite repair"/>
    <property type="evidence" value="ECO:0007669"/>
    <property type="project" value="TreeGrafter"/>
</dbReference>
<dbReference type="OrthoDB" id="9806925at2"/>
<dbReference type="InterPro" id="IPR036652">
    <property type="entry name" value="YjeF_N_dom_sf"/>
</dbReference>
<comment type="cofactor">
    <cofactor evidence="18 19">
        <name>K(+)</name>
        <dbReference type="ChEBI" id="CHEBI:29103"/>
    </cofactor>
    <text evidence="18 19">Binds 1 potassium ion per subunit.</text>
</comment>
<feature type="binding site" evidence="18">
    <location>
        <position position="58"/>
    </location>
    <ligand>
        <name>K(+)</name>
        <dbReference type="ChEBI" id="CHEBI:29103"/>
    </ligand>
</feature>
<dbReference type="eggNOG" id="COG0062">
    <property type="taxonomic scope" value="Bacteria"/>
</dbReference>
<comment type="similarity">
    <text evidence="3 19">In the N-terminal section; belongs to the NnrE/AIBP family.</text>
</comment>
<dbReference type="HAMAP" id="MF_01966">
    <property type="entry name" value="NADHX_epimerase"/>
    <property type="match status" value="1"/>
</dbReference>
<comment type="catalytic activity">
    <reaction evidence="16 17 19">
        <text>(6S)-NADPHX + ADP = AMP + phosphate + NADPH + H(+)</text>
        <dbReference type="Rhea" id="RHEA:32235"/>
        <dbReference type="ChEBI" id="CHEBI:15378"/>
        <dbReference type="ChEBI" id="CHEBI:43474"/>
        <dbReference type="ChEBI" id="CHEBI:57783"/>
        <dbReference type="ChEBI" id="CHEBI:64076"/>
        <dbReference type="ChEBI" id="CHEBI:456215"/>
        <dbReference type="ChEBI" id="CHEBI:456216"/>
        <dbReference type="EC" id="4.2.1.136"/>
    </reaction>
</comment>
<dbReference type="SUPFAM" id="SSF53613">
    <property type="entry name" value="Ribokinase-like"/>
    <property type="match status" value="1"/>
</dbReference>
<keyword evidence="7 17" id="KW-0067">ATP-binding</keyword>
<keyword evidence="9 18" id="KW-0630">Potassium</keyword>
<comment type="subunit">
    <text evidence="17">Homotetramer.</text>
</comment>
<dbReference type="EC" id="4.2.1.136" evidence="19"/>
<dbReference type="NCBIfam" id="TIGR00197">
    <property type="entry name" value="yjeF_nterm"/>
    <property type="match status" value="1"/>
</dbReference>
<dbReference type="AlphaFoldDB" id="A0A0A5GF14"/>
<dbReference type="GO" id="GO:0052856">
    <property type="term" value="F:NAD(P)HX epimerase activity"/>
    <property type="evidence" value="ECO:0007669"/>
    <property type="project" value="UniProtKB-UniRule"/>
</dbReference>
<evidence type="ECO:0000256" key="17">
    <source>
        <dbReference type="HAMAP-Rule" id="MF_01965"/>
    </source>
</evidence>
<dbReference type="eggNOG" id="COG0063">
    <property type="taxonomic scope" value="Bacteria"/>
</dbReference>
<evidence type="ECO:0000256" key="12">
    <source>
        <dbReference type="ARBA" id="ARBA00023239"/>
    </source>
</evidence>
<proteinExistence type="inferred from homology"/>
<keyword evidence="8 17" id="KW-0521">NADP</keyword>
<evidence type="ECO:0000256" key="9">
    <source>
        <dbReference type="ARBA" id="ARBA00022958"/>
    </source>
</evidence>
<dbReference type="Gene3D" id="3.40.1190.20">
    <property type="match status" value="1"/>
</dbReference>
<comment type="similarity">
    <text evidence="17">Belongs to the NnrD/CARKD family.</text>
</comment>
<evidence type="ECO:0000256" key="15">
    <source>
        <dbReference type="ARBA" id="ARBA00048238"/>
    </source>
</evidence>
<protein>
    <recommendedName>
        <fullName evidence="19">Bifunctional NAD(P)H-hydrate repair enzyme</fullName>
    </recommendedName>
    <alternativeName>
        <fullName evidence="19">Nicotinamide nucleotide repair protein</fullName>
    </alternativeName>
    <domain>
        <recommendedName>
            <fullName evidence="19">ADP-dependent (S)-NAD(P)H-hydrate dehydratase</fullName>
            <ecNumber evidence="19">4.2.1.136</ecNumber>
        </recommendedName>
        <alternativeName>
            <fullName evidence="19">ADP-dependent NAD(P)HX dehydratase</fullName>
        </alternativeName>
    </domain>
    <domain>
        <recommendedName>
            <fullName evidence="19">NAD(P)H-hydrate epimerase</fullName>
            <ecNumber evidence="19">5.1.99.6</ecNumber>
        </recommendedName>
    </domain>
</protein>
<name>A0A0A5GF14_9BACI</name>
<feature type="binding site" evidence="17">
    <location>
        <position position="442"/>
    </location>
    <ligand>
        <name>(6S)-NADPHX</name>
        <dbReference type="ChEBI" id="CHEBI:64076"/>
    </ligand>
</feature>
<reference evidence="22 23" key="1">
    <citation type="submission" date="2013-08" db="EMBL/GenBank/DDBJ databases">
        <authorList>
            <person name="Huang J."/>
            <person name="Wang G."/>
        </authorList>
    </citation>
    <scope>NUCLEOTIDE SEQUENCE [LARGE SCALE GENOMIC DNA]</scope>
    <source>
        <strain evidence="22 23">JSM 076056</strain>
    </source>
</reference>
<dbReference type="Proteomes" id="UP000030528">
    <property type="component" value="Unassembled WGS sequence"/>
</dbReference>
<evidence type="ECO:0000259" key="21">
    <source>
        <dbReference type="PROSITE" id="PS51385"/>
    </source>
</evidence>
<evidence type="ECO:0000259" key="20">
    <source>
        <dbReference type="PROSITE" id="PS51383"/>
    </source>
</evidence>
<dbReference type="EMBL" id="AVPE01000014">
    <property type="protein sequence ID" value="KGX90569.1"/>
    <property type="molecule type" value="Genomic_DNA"/>
</dbReference>
<keyword evidence="10 17" id="KW-0520">NAD</keyword>
<dbReference type="PROSITE" id="PS01050">
    <property type="entry name" value="YJEF_C_2"/>
    <property type="match status" value="1"/>
</dbReference>
<evidence type="ECO:0000256" key="7">
    <source>
        <dbReference type="ARBA" id="ARBA00022840"/>
    </source>
</evidence>
<feature type="binding site" evidence="17">
    <location>
        <position position="375"/>
    </location>
    <ligand>
        <name>(6S)-NADPHX</name>
        <dbReference type="ChEBI" id="CHEBI:64076"/>
    </ligand>
</feature>
<comment type="catalytic activity">
    <reaction evidence="2 18 19">
        <text>(6R)-NADPHX = (6S)-NADPHX</text>
        <dbReference type="Rhea" id="RHEA:32227"/>
        <dbReference type="ChEBI" id="CHEBI:64076"/>
        <dbReference type="ChEBI" id="CHEBI:64077"/>
        <dbReference type="EC" id="5.1.99.6"/>
    </reaction>
</comment>
<dbReference type="Gene3D" id="3.40.50.10260">
    <property type="entry name" value="YjeF N-terminal domain"/>
    <property type="match status" value="1"/>
</dbReference>
<evidence type="ECO:0000256" key="11">
    <source>
        <dbReference type="ARBA" id="ARBA00023235"/>
    </source>
</evidence>
<comment type="catalytic activity">
    <reaction evidence="1 18 19">
        <text>(6R)-NADHX = (6S)-NADHX</text>
        <dbReference type="Rhea" id="RHEA:32215"/>
        <dbReference type="ChEBI" id="CHEBI:64074"/>
        <dbReference type="ChEBI" id="CHEBI:64075"/>
        <dbReference type="EC" id="5.1.99.6"/>
    </reaction>
</comment>
<feature type="binding site" evidence="18">
    <location>
        <begin position="130"/>
        <end position="136"/>
    </location>
    <ligand>
        <name>(6S)-NADPHX</name>
        <dbReference type="ChEBI" id="CHEBI:64076"/>
    </ligand>
</feature>
<comment type="function">
    <text evidence="18">Catalyzes the epimerization of the S- and R-forms of NAD(P)HX, a damaged form of NAD(P)H that is a result of enzymatic or heat-dependent hydration. This is a prerequisite for the S-specific NAD(P)H-hydrate dehydratase to allow the repair of both epimers of NAD(P)HX.</text>
</comment>
<feature type="binding site" evidence="17">
    <location>
        <position position="441"/>
    </location>
    <ligand>
        <name>AMP</name>
        <dbReference type="ChEBI" id="CHEBI:456215"/>
    </ligand>
</feature>
<evidence type="ECO:0000256" key="16">
    <source>
        <dbReference type="ARBA" id="ARBA00049209"/>
    </source>
</evidence>
<organism evidence="22 23">
    <name type="scientific">Pontibacillus halophilus JSM 076056 = DSM 19796</name>
    <dbReference type="NCBI Taxonomy" id="1385510"/>
    <lineage>
        <taxon>Bacteria</taxon>
        <taxon>Bacillati</taxon>
        <taxon>Bacillota</taxon>
        <taxon>Bacilli</taxon>
        <taxon>Bacillales</taxon>
        <taxon>Bacillaceae</taxon>
        <taxon>Pontibacillus</taxon>
    </lineage>
</organism>
<evidence type="ECO:0000256" key="14">
    <source>
        <dbReference type="ARBA" id="ARBA00025153"/>
    </source>
</evidence>
<feature type="binding site" evidence="18">
    <location>
        <begin position="57"/>
        <end position="61"/>
    </location>
    <ligand>
        <name>(6S)-NADPHX</name>
        <dbReference type="ChEBI" id="CHEBI:64076"/>
    </ligand>
</feature>
<comment type="caution">
    <text evidence="17">Lacks conserved residue(s) required for the propagation of feature annotation.</text>
</comment>
<dbReference type="NCBIfam" id="TIGR00196">
    <property type="entry name" value="yjeF_cterm"/>
    <property type="match status" value="1"/>
</dbReference>
<keyword evidence="11 18" id="KW-0413">Isomerase</keyword>
<keyword evidence="6 17" id="KW-0547">Nucleotide-binding</keyword>